<dbReference type="Gene3D" id="3.40.190.10">
    <property type="entry name" value="Periplasmic binding protein-like II"/>
    <property type="match status" value="1"/>
</dbReference>
<sequence length="631" mass="70137">MTSLKRPVFSRRSALQLCSGFLGTIGPLRPFRVLGEAAPAGAETYGLSIFGDLALPPDFKSLAYVNPQAPKGGEIALQPTGGGANVDPTTFDSFNVYILKGDGASGMGAVFDSLMAGNSDEPDALYGLVAKKVWVSADKLTYRFFLRKEARFHDGAPLTAHDVVFSLNILKQQGHPAIAQSLRDLDSATAEADDVVTVKLKKGRSREAALIVAGQPIFSAAYYGKHAFNETTLEPPLGSGPYKVGSFDAGHFIVYERIADYWGKDLPLNVGQNNFDRIRFEYFADRKVAFEAFKAGVFTFREEFTSAVWSTQYTFAAVKDGRIKRETLPDQLPLGTQAWFLNIRRDKFKDIRIREALEQCFDFEWTNRNIMYGLYHRTVSYFQNSPMMASGKPSPEELAILSAFKAKLPEAVFGDVPVPPVSDGSGEDRTLLRKANDLLLAAGCKRDGANLLLPDGKPFEIEFLDFDNALEPHTAPFIRNLNLLGITARFRTVDPAQYKQRTDNFDYDIVTSRFGLGLTPGEAMRAYFGSQTANLPGSYNISGIADPVIDALIEQALTVDTREKLTYICRCIDRILRCGHYWVPMWNKPNHLVAYWDVFSRPARSAKYDIGVVSTWWYDTDKAARVHLPGH</sequence>
<accession>A0A3D9YYH9</accession>
<evidence type="ECO:0000256" key="2">
    <source>
        <dbReference type="ARBA" id="ARBA00005695"/>
    </source>
</evidence>
<gene>
    <name evidence="5" type="ORF">DES32_1443</name>
</gene>
<keyword evidence="3" id="KW-0732">Signal</keyword>
<dbReference type="GO" id="GO:0043190">
    <property type="term" value="C:ATP-binding cassette (ABC) transporter complex"/>
    <property type="evidence" value="ECO:0007669"/>
    <property type="project" value="InterPro"/>
</dbReference>
<evidence type="ECO:0000259" key="4">
    <source>
        <dbReference type="Pfam" id="PF00496"/>
    </source>
</evidence>
<dbReference type="CDD" id="cd08497">
    <property type="entry name" value="MbnE-like"/>
    <property type="match status" value="1"/>
</dbReference>
<dbReference type="SUPFAM" id="SSF53850">
    <property type="entry name" value="Periplasmic binding protein-like II"/>
    <property type="match status" value="1"/>
</dbReference>
<dbReference type="RefSeq" id="WP_245411211.1">
    <property type="nucleotide sequence ID" value="NZ_CP025086.1"/>
</dbReference>
<keyword evidence="6" id="KW-1185">Reference proteome</keyword>
<evidence type="ECO:0000313" key="5">
    <source>
        <dbReference type="EMBL" id="REF87813.1"/>
    </source>
</evidence>
<dbReference type="InterPro" id="IPR030678">
    <property type="entry name" value="Peptide/Ni-bd"/>
</dbReference>
<name>A0A3D9YYH9_9HYPH</name>
<dbReference type="InterPro" id="IPR000914">
    <property type="entry name" value="SBP_5_dom"/>
</dbReference>
<evidence type="ECO:0000256" key="1">
    <source>
        <dbReference type="ARBA" id="ARBA00004418"/>
    </source>
</evidence>
<dbReference type="GO" id="GO:0042884">
    <property type="term" value="P:microcin transport"/>
    <property type="evidence" value="ECO:0007669"/>
    <property type="project" value="TreeGrafter"/>
</dbReference>
<dbReference type="GO" id="GO:0015833">
    <property type="term" value="P:peptide transport"/>
    <property type="evidence" value="ECO:0007669"/>
    <property type="project" value="TreeGrafter"/>
</dbReference>
<comment type="caution">
    <text evidence="5">The sequence shown here is derived from an EMBL/GenBank/DDBJ whole genome shotgun (WGS) entry which is preliminary data.</text>
</comment>
<dbReference type="Gene3D" id="3.10.105.10">
    <property type="entry name" value="Dipeptide-binding Protein, Domain 3"/>
    <property type="match status" value="1"/>
</dbReference>
<organism evidence="5 6">
    <name type="scientific">Methylovirgula ligni</name>
    <dbReference type="NCBI Taxonomy" id="569860"/>
    <lineage>
        <taxon>Bacteria</taxon>
        <taxon>Pseudomonadati</taxon>
        <taxon>Pseudomonadota</taxon>
        <taxon>Alphaproteobacteria</taxon>
        <taxon>Hyphomicrobiales</taxon>
        <taxon>Beijerinckiaceae</taxon>
        <taxon>Methylovirgula</taxon>
    </lineage>
</organism>
<feature type="domain" description="Solute-binding protein family 5" evidence="4">
    <location>
        <begin position="126"/>
        <end position="532"/>
    </location>
</feature>
<dbReference type="PIRSF" id="PIRSF002741">
    <property type="entry name" value="MppA"/>
    <property type="match status" value="1"/>
</dbReference>
<proteinExistence type="inferred from homology"/>
<dbReference type="PANTHER" id="PTHR30290">
    <property type="entry name" value="PERIPLASMIC BINDING COMPONENT OF ABC TRANSPORTER"/>
    <property type="match status" value="1"/>
</dbReference>
<dbReference type="Proteomes" id="UP000256900">
    <property type="component" value="Unassembled WGS sequence"/>
</dbReference>
<dbReference type="EMBL" id="QUMO01000002">
    <property type="protein sequence ID" value="REF87813.1"/>
    <property type="molecule type" value="Genomic_DNA"/>
</dbReference>
<dbReference type="GO" id="GO:1904680">
    <property type="term" value="F:peptide transmembrane transporter activity"/>
    <property type="evidence" value="ECO:0007669"/>
    <property type="project" value="TreeGrafter"/>
</dbReference>
<comment type="subcellular location">
    <subcellularLocation>
        <location evidence="1">Periplasm</location>
    </subcellularLocation>
</comment>
<dbReference type="PANTHER" id="PTHR30290:SF64">
    <property type="entry name" value="ABC TRANSPORTER PERIPLASMIC BINDING PROTEIN"/>
    <property type="match status" value="1"/>
</dbReference>
<dbReference type="GO" id="GO:0030288">
    <property type="term" value="C:outer membrane-bounded periplasmic space"/>
    <property type="evidence" value="ECO:0007669"/>
    <property type="project" value="TreeGrafter"/>
</dbReference>
<protein>
    <submittedName>
        <fullName evidence="5">Microcin C transport system substrate-binding protein</fullName>
    </submittedName>
</protein>
<dbReference type="InterPro" id="IPR039424">
    <property type="entry name" value="SBP_5"/>
</dbReference>
<evidence type="ECO:0000256" key="3">
    <source>
        <dbReference type="ARBA" id="ARBA00022729"/>
    </source>
</evidence>
<dbReference type="Pfam" id="PF00496">
    <property type="entry name" value="SBP_bac_5"/>
    <property type="match status" value="1"/>
</dbReference>
<reference evidence="5 6" key="1">
    <citation type="submission" date="2018-08" db="EMBL/GenBank/DDBJ databases">
        <title>Genomic Encyclopedia of Type Strains, Phase IV (KMG-IV): sequencing the most valuable type-strain genomes for metagenomic binning, comparative biology and taxonomic classification.</title>
        <authorList>
            <person name="Goeker M."/>
        </authorList>
    </citation>
    <scope>NUCLEOTIDE SEQUENCE [LARGE SCALE GENOMIC DNA]</scope>
    <source>
        <strain evidence="5 6">BW863</strain>
    </source>
</reference>
<dbReference type="AlphaFoldDB" id="A0A3D9YYH9"/>
<evidence type="ECO:0000313" key="6">
    <source>
        <dbReference type="Proteomes" id="UP000256900"/>
    </source>
</evidence>
<comment type="similarity">
    <text evidence="2">Belongs to the bacterial solute-binding protein 5 family.</text>
</comment>